<accession>A0A6G0YZN2</accession>
<dbReference type="Proteomes" id="UP000478052">
    <property type="component" value="Unassembled WGS sequence"/>
</dbReference>
<dbReference type="EMBL" id="VUJU01001877">
    <property type="protein sequence ID" value="KAF0763465.1"/>
    <property type="molecule type" value="Genomic_DNA"/>
</dbReference>
<comment type="caution">
    <text evidence="1">The sequence shown here is derived from an EMBL/GenBank/DDBJ whole genome shotgun (WGS) entry which is preliminary data.</text>
</comment>
<organism evidence="1 2">
    <name type="scientific">Aphis craccivora</name>
    <name type="common">Cowpea aphid</name>
    <dbReference type="NCBI Taxonomy" id="307492"/>
    <lineage>
        <taxon>Eukaryota</taxon>
        <taxon>Metazoa</taxon>
        <taxon>Ecdysozoa</taxon>
        <taxon>Arthropoda</taxon>
        <taxon>Hexapoda</taxon>
        <taxon>Insecta</taxon>
        <taxon>Pterygota</taxon>
        <taxon>Neoptera</taxon>
        <taxon>Paraneoptera</taxon>
        <taxon>Hemiptera</taxon>
        <taxon>Sternorrhyncha</taxon>
        <taxon>Aphidomorpha</taxon>
        <taxon>Aphidoidea</taxon>
        <taxon>Aphididae</taxon>
        <taxon>Aphidini</taxon>
        <taxon>Aphis</taxon>
        <taxon>Aphis</taxon>
    </lineage>
</organism>
<reference evidence="1 2" key="1">
    <citation type="submission" date="2019-08" db="EMBL/GenBank/DDBJ databases">
        <title>Whole genome of Aphis craccivora.</title>
        <authorList>
            <person name="Voronova N.V."/>
            <person name="Shulinski R.S."/>
            <person name="Bandarenka Y.V."/>
            <person name="Zhorov D.G."/>
            <person name="Warner D."/>
        </authorList>
    </citation>
    <scope>NUCLEOTIDE SEQUENCE [LARGE SCALE GENOMIC DNA]</scope>
    <source>
        <strain evidence="1">180601</strain>
        <tissue evidence="1">Whole Body</tissue>
    </source>
</reference>
<protein>
    <submittedName>
        <fullName evidence="1">Uncharacterized protein</fullName>
    </submittedName>
</protein>
<keyword evidence="2" id="KW-1185">Reference proteome</keyword>
<gene>
    <name evidence="1" type="ORF">FWK35_00008144</name>
</gene>
<name>A0A6G0YZN2_APHCR</name>
<sequence length="181" mass="20641">MPGSIGDMAVVYKKKNFTYVPSTPPAELIDSTSYILDLVARKFLNVELDPTDEFNAITHISLTVNILSFILDTPEKYKRNLFLETDNISLSRMVYQGENVLVVASKTKAGCRYLEWCIFETVVRKSTIIRPVVIKQFEIISNHLDQEFTNVKSPPKTNKEMIIFIKNLIDDKILAPLLKKA</sequence>
<proteinExistence type="predicted"/>
<dbReference type="AlphaFoldDB" id="A0A6G0YZN2"/>
<dbReference type="OrthoDB" id="6644314at2759"/>
<evidence type="ECO:0000313" key="2">
    <source>
        <dbReference type="Proteomes" id="UP000478052"/>
    </source>
</evidence>
<evidence type="ECO:0000313" key="1">
    <source>
        <dbReference type="EMBL" id="KAF0763465.1"/>
    </source>
</evidence>